<accession>A0ABQ2EU07</accession>
<dbReference type="Proteomes" id="UP000647587">
    <property type="component" value="Unassembled WGS sequence"/>
</dbReference>
<gene>
    <name evidence="2" type="ORF">GCM10008955_20000</name>
</gene>
<dbReference type="RefSeq" id="WP_189007614.1">
    <property type="nucleotide sequence ID" value="NZ_BMPP01000007.1"/>
</dbReference>
<feature type="region of interest" description="Disordered" evidence="1">
    <location>
        <begin position="55"/>
        <end position="85"/>
    </location>
</feature>
<organism evidence="2 3">
    <name type="scientific">Deinococcus malanensis</name>
    <dbReference type="NCBI Taxonomy" id="1706855"/>
    <lineage>
        <taxon>Bacteria</taxon>
        <taxon>Thermotogati</taxon>
        <taxon>Deinococcota</taxon>
        <taxon>Deinococci</taxon>
        <taxon>Deinococcales</taxon>
        <taxon>Deinococcaceae</taxon>
        <taxon>Deinococcus</taxon>
    </lineage>
</organism>
<reference evidence="3" key="1">
    <citation type="journal article" date="2019" name="Int. J. Syst. Evol. Microbiol.">
        <title>The Global Catalogue of Microorganisms (GCM) 10K type strain sequencing project: providing services to taxonomists for standard genome sequencing and annotation.</title>
        <authorList>
            <consortium name="The Broad Institute Genomics Platform"/>
            <consortium name="The Broad Institute Genome Sequencing Center for Infectious Disease"/>
            <person name="Wu L."/>
            <person name="Ma J."/>
        </authorList>
    </citation>
    <scope>NUCLEOTIDE SEQUENCE [LARGE SCALE GENOMIC DNA]</scope>
    <source>
        <strain evidence="3">JCM 30331</strain>
    </source>
</reference>
<keyword evidence="3" id="KW-1185">Reference proteome</keyword>
<evidence type="ECO:0000313" key="2">
    <source>
        <dbReference type="EMBL" id="GGK26250.1"/>
    </source>
</evidence>
<proteinExistence type="predicted"/>
<evidence type="ECO:0000313" key="3">
    <source>
        <dbReference type="Proteomes" id="UP000647587"/>
    </source>
</evidence>
<protein>
    <submittedName>
        <fullName evidence="2">Uncharacterized protein</fullName>
    </submittedName>
</protein>
<sequence>MTGPDHAPAQTRTDKGVRGFELDLHVTFTRPLPEAEALSVLLALEGFRVELYRPHPSPTRPAHEAPAMKAPAEVPSARLNGPLRDPDTVRAGLSALLQGPARYIEVGVRGFLRSATGQTEWMPWRRNAVLPRTMAGQVTFEEGVKFILE</sequence>
<evidence type="ECO:0000256" key="1">
    <source>
        <dbReference type="SAM" id="MobiDB-lite"/>
    </source>
</evidence>
<dbReference type="EMBL" id="BMPP01000007">
    <property type="protein sequence ID" value="GGK26250.1"/>
    <property type="molecule type" value="Genomic_DNA"/>
</dbReference>
<name>A0ABQ2EU07_9DEIO</name>
<comment type="caution">
    <text evidence="2">The sequence shown here is derived from an EMBL/GenBank/DDBJ whole genome shotgun (WGS) entry which is preliminary data.</text>
</comment>